<organism evidence="3 4">
    <name type="scientific">Streptomyces viridochromogenes</name>
    <dbReference type="NCBI Taxonomy" id="1938"/>
    <lineage>
        <taxon>Bacteria</taxon>
        <taxon>Bacillati</taxon>
        <taxon>Actinomycetota</taxon>
        <taxon>Actinomycetes</taxon>
        <taxon>Kitasatosporales</taxon>
        <taxon>Streptomycetaceae</taxon>
        <taxon>Streptomyces</taxon>
    </lineage>
</organism>
<dbReference type="GO" id="GO:0016491">
    <property type="term" value="F:oxidoreductase activity"/>
    <property type="evidence" value="ECO:0007669"/>
    <property type="project" value="InterPro"/>
</dbReference>
<dbReference type="InterPro" id="IPR036249">
    <property type="entry name" value="Thioredoxin-like_sf"/>
</dbReference>
<dbReference type="Pfam" id="PF01323">
    <property type="entry name" value="DSBA"/>
    <property type="match status" value="1"/>
</dbReference>
<protein>
    <recommendedName>
        <fullName evidence="2">DSBA-like thioredoxin domain-containing protein</fullName>
    </recommendedName>
</protein>
<dbReference type="InterPro" id="IPR001853">
    <property type="entry name" value="DSBA-like_thioredoxin_dom"/>
</dbReference>
<evidence type="ECO:0000256" key="1">
    <source>
        <dbReference type="SAM" id="MobiDB-lite"/>
    </source>
</evidence>
<dbReference type="RefSeq" id="WP_051787190.1">
    <property type="nucleotide sequence ID" value="NZ_LGUP01000083.1"/>
</dbReference>
<evidence type="ECO:0000313" key="4">
    <source>
        <dbReference type="Proteomes" id="UP000037023"/>
    </source>
</evidence>
<comment type="caution">
    <text evidence="3">The sequence shown here is derived from an EMBL/GenBank/DDBJ whole genome shotgun (WGS) entry which is preliminary data.</text>
</comment>
<dbReference type="Gene3D" id="3.40.30.10">
    <property type="entry name" value="Glutaredoxin"/>
    <property type="match status" value="1"/>
</dbReference>
<dbReference type="EMBL" id="LGUP01000083">
    <property type="protein sequence ID" value="KOG31048.1"/>
    <property type="molecule type" value="Genomic_DNA"/>
</dbReference>
<evidence type="ECO:0000259" key="2">
    <source>
        <dbReference type="Pfam" id="PF01323"/>
    </source>
</evidence>
<dbReference type="Proteomes" id="UP000037023">
    <property type="component" value="Unassembled WGS sequence"/>
</dbReference>
<dbReference type="AlphaFoldDB" id="A0A0L8KYM9"/>
<feature type="domain" description="DSBA-like thioredoxin" evidence="2">
    <location>
        <begin position="31"/>
        <end position="204"/>
    </location>
</feature>
<proteinExistence type="predicted"/>
<feature type="region of interest" description="Disordered" evidence="1">
    <location>
        <begin position="1"/>
        <end position="25"/>
    </location>
</feature>
<sequence length="248" mass="26876">MSDPTTTDLTTTDPTTTDPTTTDLTPPRGVITVFSDIWCSFAHIAVHRLHATRARLGLEERVSFDLHAFPLELLNDAPSPRPGTDSEVARMASLEPAAGWQLWQAKDWLYPTTTLPALEAVLAAKEQSLSASEQLDLGLRRAFWAESRCVSHRKVILDVAADTGVVDVDALAEALDDGRARRTLADQAAVSRTDRVNCSPHLFLPDGSDHANPGIDVGWEGAYGVGWPVIASDDPKVFEGLLLRAATE</sequence>
<evidence type="ECO:0000313" key="3">
    <source>
        <dbReference type="EMBL" id="KOG31048.1"/>
    </source>
</evidence>
<dbReference type="PATRIC" id="fig|1938.6.peg.2381"/>
<accession>A0A0L8KYM9</accession>
<dbReference type="SUPFAM" id="SSF52833">
    <property type="entry name" value="Thioredoxin-like"/>
    <property type="match status" value="1"/>
</dbReference>
<gene>
    <name evidence="3" type="ORF">ADK34_10875</name>
</gene>
<name>A0A0L8KYM9_STRVR</name>
<reference evidence="3 4" key="1">
    <citation type="submission" date="2015-06" db="EMBL/GenBank/DDBJ databases">
        <authorList>
            <person name="Hoefler B.C."/>
            <person name="Straight P.D."/>
        </authorList>
    </citation>
    <scope>NUCLEOTIDE SEQUENCE [LARGE SCALE GENOMIC DNA]</scope>
    <source>
        <strain evidence="3 4">NRRL 3427</strain>
    </source>
</reference>